<dbReference type="RefSeq" id="WP_151422104.1">
    <property type="nucleotide sequence ID" value="NZ_WBJX01000001.1"/>
</dbReference>
<feature type="compositionally biased region" description="Low complexity" evidence="1">
    <location>
        <begin position="398"/>
        <end position="412"/>
    </location>
</feature>
<evidence type="ECO:0000313" key="3">
    <source>
        <dbReference type="Proteomes" id="UP000490386"/>
    </source>
</evidence>
<comment type="caution">
    <text evidence="2">The sequence shown here is derived from an EMBL/GenBank/DDBJ whole genome shotgun (WGS) entry which is preliminary data.</text>
</comment>
<dbReference type="AlphaFoldDB" id="A0A7J5B4H6"/>
<accession>A0A7J5B4H6</accession>
<dbReference type="SUPFAM" id="SSF53850">
    <property type="entry name" value="Periplasmic binding protein-like II"/>
    <property type="match status" value="1"/>
</dbReference>
<keyword evidence="3" id="KW-1185">Reference proteome</keyword>
<protein>
    <submittedName>
        <fullName evidence="2">Extracellular solute-binding protein</fullName>
    </submittedName>
</protein>
<dbReference type="OrthoDB" id="3495561at2"/>
<evidence type="ECO:0000313" key="2">
    <source>
        <dbReference type="EMBL" id="KAB1639082.1"/>
    </source>
</evidence>
<reference evidence="2 3" key="1">
    <citation type="submission" date="2019-09" db="EMBL/GenBank/DDBJ databases">
        <title>Phylogeny of genus Pseudoclavibacter and closely related genus.</title>
        <authorList>
            <person name="Li Y."/>
        </authorList>
    </citation>
    <scope>NUCLEOTIDE SEQUENCE [LARGE SCALE GENOMIC DNA]</scope>
    <source>
        <strain evidence="2 3">THG-MD12</strain>
    </source>
</reference>
<gene>
    <name evidence="2" type="ORF">F8O03_01670</name>
</gene>
<dbReference type="InterPro" id="IPR006059">
    <property type="entry name" value="SBP"/>
</dbReference>
<dbReference type="Gene3D" id="3.40.190.10">
    <property type="entry name" value="Periplasmic binding protein-like II"/>
    <property type="match status" value="1"/>
</dbReference>
<proteinExistence type="predicted"/>
<evidence type="ECO:0000256" key="1">
    <source>
        <dbReference type="SAM" id="MobiDB-lite"/>
    </source>
</evidence>
<name>A0A7J5B4H6_9MICO</name>
<feature type="region of interest" description="Disordered" evidence="1">
    <location>
        <begin position="398"/>
        <end position="434"/>
    </location>
</feature>
<dbReference type="Pfam" id="PF13416">
    <property type="entry name" value="SBP_bac_8"/>
    <property type="match status" value="1"/>
</dbReference>
<dbReference type="EMBL" id="WBJX01000001">
    <property type="protein sequence ID" value="KAB1639082.1"/>
    <property type="molecule type" value="Genomic_DNA"/>
</dbReference>
<organism evidence="2 3">
    <name type="scientific">Pseudoclavibacter terrae</name>
    <dbReference type="NCBI Taxonomy" id="1530195"/>
    <lineage>
        <taxon>Bacteria</taxon>
        <taxon>Bacillati</taxon>
        <taxon>Actinomycetota</taxon>
        <taxon>Actinomycetes</taxon>
        <taxon>Micrococcales</taxon>
        <taxon>Microbacteriaceae</taxon>
        <taxon>Pseudoclavibacter</taxon>
    </lineage>
</organism>
<sequence>MSAHSPSLSPSPSPITAAAPRYRGLTWDHPRGRHALEAAAAVAARDGQALIEWEAHPLEGFESAPIAELAERYDLIVLDHPHLGEALASGSFRPLDDVFDAALLERIAADAIGPSFTSYSLAGSQWALPLDAATQVAAARVDLIAGEVPTTWSDAVALSEVAPVALSLAGPHAFLTFASVLAGAGAPISDSPTEGPLFSSRDVAREGFELLRTIARRSPAATHRENPIALLERMSSGDSLAYVPLVYGYVNYSSPTLQFRDAPRWAASARLGSTIGGTGIAISRRCRVSSELVAHLAWLLDSETQRTFIPEHDGQPGLRSAWHDADVNEAAHDFYANTAATIEESWVRPRYDGYIAFQTTASELLRDALLSDATSAAQLREACLDDLSAAFAASASAGAPSSAASSPANAASTRIDAPDARVPATPPTTSGVSS</sequence>
<dbReference type="Proteomes" id="UP000490386">
    <property type="component" value="Unassembled WGS sequence"/>
</dbReference>